<protein>
    <submittedName>
        <fullName evidence="1">Uncharacterized protein</fullName>
    </submittedName>
</protein>
<proteinExistence type="predicted"/>
<keyword evidence="2" id="KW-1185">Reference proteome</keyword>
<sequence length="116" mass="12431">MVLCTSSPTPANSEAIQTVNFDATIKNRRSYPITEEKENMVHGLKIYCVDMAAHFLRNFNIPGDTQDVVVTTLSGAIGGDSGGLVYSIANNGTKNYARLEGVYAGSLLQNGIEESS</sequence>
<gene>
    <name evidence="1" type="ORF">ACFSVM_09785</name>
</gene>
<dbReference type="RefSeq" id="WP_379261761.1">
    <property type="nucleotide sequence ID" value="NZ_JBHUMJ010000002.1"/>
</dbReference>
<dbReference type="EMBL" id="JBHUMJ010000002">
    <property type="protein sequence ID" value="MFD2700759.1"/>
    <property type="molecule type" value="Genomic_DNA"/>
</dbReference>
<evidence type="ECO:0000313" key="1">
    <source>
        <dbReference type="EMBL" id="MFD2700759.1"/>
    </source>
</evidence>
<name>A0ABW5SN86_9BACL</name>
<evidence type="ECO:0000313" key="2">
    <source>
        <dbReference type="Proteomes" id="UP001597540"/>
    </source>
</evidence>
<dbReference type="Proteomes" id="UP001597540">
    <property type="component" value="Unassembled WGS sequence"/>
</dbReference>
<accession>A0ABW5SN86</accession>
<comment type="caution">
    <text evidence="1">The sequence shown here is derived from an EMBL/GenBank/DDBJ whole genome shotgun (WGS) entry which is preliminary data.</text>
</comment>
<organism evidence="1 2">
    <name type="scientific">Paenibacillus shunpengii</name>
    <dbReference type="NCBI Taxonomy" id="2054424"/>
    <lineage>
        <taxon>Bacteria</taxon>
        <taxon>Bacillati</taxon>
        <taxon>Bacillota</taxon>
        <taxon>Bacilli</taxon>
        <taxon>Bacillales</taxon>
        <taxon>Paenibacillaceae</taxon>
        <taxon>Paenibacillus</taxon>
    </lineage>
</organism>
<reference evidence="2" key="1">
    <citation type="journal article" date="2019" name="Int. J. Syst. Evol. Microbiol.">
        <title>The Global Catalogue of Microorganisms (GCM) 10K type strain sequencing project: providing services to taxonomists for standard genome sequencing and annotation.</title>
        <authorList>
            <consortium name="The Broad Institute Genomics Platform"/>
            <consortium name="The Broad Institute Genome Sequencing Center for Infectious Disease"/>
            <person name="Wu L."/>
            <person name="Ma J."/>
        </authorList>
    </citation>
    <scope>NUCLEOTIDE SEQUENCE [LARGE SCALE GENOMIC DNA]</scope>
    <source>
        <strain evidence="2">KCTC 33849</strain>
    </source>
</reference>